<evidence type="ECO:0000256" key="1">
    <source>
        <dbReference type="SAM" id="Phobius"/>
    </source>
</evidence>
<keyword evidence="1" id="KW-0812">Transmembrane</keyword>
<proteinExistence type="predicted"/>
<keyword evidence="1" id="KW-1133">Transmembrane helix</keyword>
<feature type="transmembrane region" description="Helical" evidence="1">
    <location>
        <begin position="22"/>
        <end position="41"/>
    </location>
</feature>
<keyword evidence="1" id="KW-0472">Membrane</keyword>
<sequence>MPCVFFSPNVYYENTINSVEDAAVSCVILVLQLFNSHVGILTRRKYFVRM</sequence>
<protein>
    <submittedName>
        <fullName evidence="3">Ovule protein</fullName>
    </submittedName>
</protein>
<dbReference type="WBParaSite" id="ALUE_0000718801-mRNA-1">
    <property type="protein sequence ID" value="ALUE_0000718801-mRNA-1"/>
    <property type="gene ID" value="ALUE_0000718801"/>
</dbReference>
<reference evidence="3" key="1">
    <citation type="submission" date="2017-02" db="UniProtKB">
        <authorList>
            <consortium name="WormBaseParasite"/>
        </authorList>
    </citation>
    <scope>IDENTIFICATION</scope>
</reference>
<name>A0A0M3HVX4_ASCLU</name>
<dbReference type="AlphaFoldDB" id="A0A0M3HVX4"/>
<accession>A0A0M3HVX4</accession>
<evidence type="ECO:0000313" key="2">
    <source>
        <dbReference type="Proteomes" id="UP000036681"/>
    </source>
</evidence>
<dbReference type="Proteomes" id="UP000036681">
    <property type="component" value="Unplaced"/>
</dbReference>
<keyword evidence="2" id="KW-1185">Reference proteome</keyword>
<organism evidence="2 3">
    <name type="scientific">Ascaris lumbricoides</name>
    <name type="common">Giant roundworm</name>
    <dbReference type="NCBI Taxonomy" id="6252"/>
    <lineage>
        <taxon>Eukaryota</taxon>
        <taxon>Metazoa</taxon>
        <taxon>Ecdysozoa</taxon>
        <taxon>Nematoda</taxon>
        <taxon>Chromadorea</taxon>
        <taxon>Rhabditida</taxon>
        <taxon>Spirurina</taxon>
        <taxon>Ascaridomorpha</taxon>
        <taxon>Ascaridoidea</taxon>
        <taxon>Ascarididae</taxon>
        <taxon>Ascaris</taxon>
    </lineage>
</organism>
<evidence type="ECO:0000313" key="3">
    <source>
        <dbReference type="WBParaSite" id="ALUE_0000718801-mRNA-1"/>
    </source>
</evidence>